<gene>
    <name evidence="1" type="ORF">MENT_LOCUS8678</name>
</gene>
<dbReference type="Proteomes" id="UP000580250">
    <property type="component" value="Unassembled WGS sequence"/>
</dbReference>
<sequence length="81" mass="9348">MATKFAPKSGVPKIGLSFLGKSSDIRIEKFLFSVFFGSSVRFSPEPITLLEKIPRWAYYPSRLYLKHFSNLLCNNLQKKDF</sequence>
<proteinExistence type="predicted"/>
<evidence type="ECO:0000313" key="1">
    <source>
        <dbReference type="EMBL" id="CAD2146562.1"/>
    </source>
</evidence>
<comment type="caution">
    <text evidence="1">The sequence shown here is derived from an EMBL/GenBank/DDBJ whole genome shotgun (WGS) entry which is preliminary data.</text>
</comment>
<evidence type="ECO:0000313" key="2">
    <source>
        <dbReference type="Proteomes" id="UP000580250"/>
    </source>
</evidence>
<name>A0A6V7U5U1_MELEN</name>
<dbReference type="EMBL" id="CAJEWN010000037">
    <property type="protein sequence ID" value="CAD2146562.1"/>
    <property type="molecule type" value="Genomic_DNA"/>
</dbReference>
<reference evidence="1 2" key="1">
    <citation type="submission" date="2020-08" db="EMBL/GenBank/DDBJ databases">
        <authorList>
            <person name="Koutsovoulos G."/>
            <person name="Danchin GJ E."/>
        </authorList>
    </citation>
    <scope>NUCLEOTIDE SEQUENCE [LARGE SCALE GENOMIC DNA]</scope>
</reference>
<accession>A0A6V7U5U1</accession>
<protein>
    <submittedName>
        <fullName evidence="1">Uncharacterized protein</fullName>
    </submittedName>
</protein>
<dbReference type="AlphaFoldDB" id="A0A6V7U5U1"/>
<organism evidence="1 2">
    <name type="scientific">Meloidogyne enterolobii</name>
    <name type="common">Root-knot nematode worm</name>
    <name type="synonym">Meloidogyne mayaguensis</name>
    <dbReference type="NCBI Taxonomy" id="390850"/>
    <lineage>
        <taxon>Eukaryota</taxon>
        <taxon>Metazoa</taxon>
        <taxon>Ecdysozoa</taxon>
        <taxon>Nematoda</taxon>
        <taxon>Chromadorea</taxon>
        <taxon>Rhabditida</taxon>
        <taxon>Tylenchina</taxon>
        <taxon>Tylenchomorpha</taxon>
        <taxon>Tylenchoidea</taxon>
        <taxon>Meloidogynidae</taxon>
        <taxon>Meloidogyninae</taxon>
        <taxon>Meloidogyne</taxon>
    </lineage>
</organism>